<protein>
    <submittedName>
        <fullName evidence="1">Uncharacterized protein</fullName>
    </submittedName>
</protein>
<gene>
    <name evidence="1" type="ORF">NEMBOFW57_009045</name>
</gene>
<accession>A0AAD4EWR0</accession>
<evidence type="ECO:0000313" key="2">
    <source>
        <dbReference type="Proteomes" id="UP001197093"/>
    </source>
</evidence>
<proteinExistence type="predicted"/>
<dbReference type="EMBL" id="JAHCVI010000004">
    <property type="protein sequence ID" value="KAG7286733.1"/>
    <property type="molecule type" value="Genomic_DNA"/>
</dbReference>
<keyword evidence="2" id="KW-1185">Reference proteome</keyword>
<sequence length="349" mass="39165">MALCDISAWAARTDFSKLCRLTLPCYTASTDTLADIAARGDLTSLNALCMLDIDAEGARAVRRLLASLNPHSLQSLRLDGHVDDALFDTILDRHGESVQHLSLRPYPDYFSFEDENNPPPPPPIVLTPDLCAQLREKCPNLEDVQLPVDRTLGDARECAVYRELGRLSRLRRLSLRLRYSVLPNEDTLDGSGEFSNTPEEIPRAYLSQAFANAAVDAGLARAIFDLISSTRGGGLQHLQLLPERKAGRYAPGVYDRLFQDLLRWFARSWSCERRSSGPDVVEIRELHSHGTVEAGTQWQYLAGKSRHYDGEEIYGEAFGDVWPQTTPRWWEDWKSIPLSQDDSRAVPPS</sequence>
<organism evidence="1 2">
    <name type="scientific">Staphylotrichum longicolle</name>
    <dbReference type="NCBI Taxonomy" id="669026"/>
    <lineage>
        <taxon>Eukaryota</taxon>
        <taxon>Fungi</taxon>
        <taxon>Dikarya</taxon>
        <taxon>Ascomycota</taxon>
        <taxon>Pezizomycotina</taxon>
        <taxon>Sordariomycetes</taxon>
        <taxon>Sordariomycetidae</taxon>
        <taxon>Sordariales</taxon>
        <taxon>Chaetomiaceae</taxon>
        <taxon>Staphylotrichum</taxon>
    </lineage>
</organism>
<name>A0AAD4EWR0_9PEZI</name>
<reference evidence="1" key="1">
    <citation type="submission" date="2023-02" db="EMBL/GenBank/DDBJ databases">
        <authorList>
            <person name="Palmer J.M."/>
        </authorList>
    </citation>
    <scope>NUCLEOTIDE SEQUENCE</scope>
    <source>
        <strain evidence="1">FW57</strain>
    </source>
</reference>
<evidence type="ECO:0000313" key="1">
    <source>
        <dbReference type="EMBL" id="KAG7286733.1"/>
    </source>
</evidence>
<dbReference type="Proteomes" id="UP001197093">
    <property type="component" value="Unassembled WGS sequence"/>
</dbReference>
<dbReference type="AlphaFoldDB" id="A0AAD4EWR0"/>
<comment type="caution">
    <text evidence="1">The sequence shown here is derived from an EMBL/GenBank/DDBJ whole genome shotgun (WGS) entry which is preliminary data.</text>
</comment>